<evidence type="ECO:0000256" key="5">
    <source>
        <dbReference type="ARBA" id="ARBA00023136"/>
    </source>
</evidence>
<dbReference type="NCBIfam" id="NF005919">
    <property type="entry name" value="PRK07920.1"/>
    <property type="match status" value="1"/>
</dbReference>
<comment type="subcellular location">
    <subcellularLocation>
        <location evidence="1">Cell inner membrane</location>
    </subcellularLocation>
</comment>
<evidence type="ECO:0000256" key="4">
    <source>
        <dbReference type="ARBA" id="ARBA00022679"/>
    </source>
</evidence>
<evidence type="ECO:0000313" key="9">
    <source>
        <dbReference type="Proteomes" id="UP001138997"/>
    </source>
</evidence>
<dbReference type="GO" id="GO:0016746">
    <property type="term" value="F:acyltransferase activity"/>
    <property type="evidence" value="ECO:0007669"/>
    <property type="project" value="UniProtKB-KW"/>
</dbReference>
<evidence type="ECO:0000313" key="8">
    <source>
        <dbReference type="EMBL" id="MCD5316387.1"/>
    </source>
</evidence>
<keyword evidence="2" id="KW-1003">Cell membrane</keyword>
<reference evidence="8" key="1">
    <citation type="submission" date="2021-11" db="EMBL/GenBank/DDBJ databases">
        <title>Streptomyces corallinus and Kineosporia corallina sp. nov., two new coral-derived marine actinobacteria.</title>
        <authorList>
            <person name="Buangrab K."/>
            <person name="Sutthacheep M."/>
            <person name="Yeemin T."/>
            <person name="Harunari E."/>
            <person name="Igarashi Y."/>
            <person name="Sripreechasak P."/>
            <person name="Kanchanasin P."/>
            <person name="Tanasupawat S."/>
            <person name="Phongsopitanun W."/>
        </authorList>
    </citation>
    <scope>NUCLEOTIDE SEQUENCE</scope>
    <source>
        <strain evidence="8">JCM 31032</strain>
    </source>
</reference>
<keyword evidence="3" id="KW-0997">Cell inner membrane</keyword>
<dbReference type="GO" id="GO:0009247">
    <property type="term" value="P:glycolipid biosynthetic process"/>
    <property type="evidence" value="ECO:0007669"/>
    <property type="project" value="UniProtKB-ARBA"/>
</dbReference>
<dbReference type="GO" id="GO:0005886">
    <property type="term" value="C:plasma membrane"/>
    <property type="evidence" value="ECO:0007669"/>
    <property type="project" value="UniProtKB-SubCell"/>
</dbReference>
<proteinExistence type="predicted"/>
<keyword evidence="9" id="KW-1185">Reference proteome</keyword>
<feature type="region of interest" description="Disordered" evidence="7">
    <location>
        <begin position="301"/>
        <end position="322"/>
    </location>
</feature>
<comment type="caution">
    <text evidence="8">The sequence shown here is derived from an EMBL/GenBank/DDBJ whole genome shotgun (WGS) entry which is preliminary data.</text>
</comment>
<dbReference type="PANTHER" id="PTHR30606:SF10">
    <property type="entry name" value="PHOSPHATIDYLINOSITOL MANNOSIDE ACYLTRANSFERASE"/>
    <property type="match status" value="1"/>
</dbReference>
<dbReference type="Proteomes" id="UP001138997">
    <property type="component" value="Unassembled WGS sequence"/>
</dbReference>
<gene>
    <name evidence="8" type="ORF">LR394_36370</name>
</gene>
<dbReference type="EMBL" id="JAJOMB010000029">
    <property type="protein sequence ID" value="MCD5316387.1"/>
    <property type="molecule type" value="Genomic_DNA"/>
</dbReference>
<dbReference type="Pfam" id="PF03279">
    <property type="entry name" value="Lip_A_acyltrans"/>
    <property type="match status" value="1"/>
</dbReference>
<dbReference type="InterPro" id="IPR004960">
    <property type="entry name" value="LipA_acyltrans"/>
</dbReference>
<organism evidence="8 9">
    <name type="scientific">Kineosporia babensis</name>
    <dbReference type="NCBI Taxonomy" id="499548"/>
    <lineage>
        <taxon>Bacteria</taxon>
        <taxon>Bacillati</taxon>
        <taxon>Actinomycetota</taxon>
        <taxon>Actinomycetes</taxon>
        <taxon>Kineosporiales</taxon>
        <taxon>Kineosporiaceae</taxon>
        <taxon>Kineosporia</taxon>
    </lineage>
</organism>
<dbReference type="CDD" id="cd07984">
    <property type="entry name" value="LPLAT_LABLAT-like"/>
    <property type="match status" value="1"/>
</dbReference>
<evidence type="ECO:0000256" key="3">
    <source>
        <dbReference type="ARBA" id="ARBA00022519"/>
    </source>
</evidence>
<dbReference type="RefSeq" id="WP_231449236.1">
    <property type="nucleotide sequence ID" value="NZ_JAJOMB010000029.1"/>
</dbReference>
<evidence type="ECO:0000256" key="6">
    <source>
        <dbReference type="ARBA" id="ARBA00023315"/>
    </source>
</evidence>
<sequence>MRERLSTRLITAAYLSAWRLVRLLPERLAYALFRLIADYVWWRNGGGVQQLSANLARAVPGASAEELRRLTRAGMRSYMRYWCDAFLLPDWDGERLARTCRVDEPERLKRIFAGGTGVVAALSHQGNWDHAGAWAGLNLSKVTTVAERLKPEAVYQEFLGYRRRLGMEIFPLGEPGLMSQLVRKAHAGAFVPLLADRDLSGNGVPVTFLGEASRMAPGPAAIALAAKVPLMPVNTYYEDLPGGGHGLVLQIHEPVPVPTTGTKAEKIAAMTQGCADALSEGLRQHPQDWHMMQVVFDADLDPARLASREPESREPAPREPGP</sequence>
<dbReference type="PANTHER" id="PTHR30606">
    <property type="entry name" value="LIPID A BIOSYNTHESIS LAUROYL ACYLTRANSFERASE"/>
    <property type="match status" value="1"/>
</dbReference>
<evidence type="ECO:0000256" key="7">
    <source>
        <dbReference type="SAM" id="MobiDB-lite"/>
    </source>
</evidence>
<name>A0A9X1NJU7_9ACTN</name>
<evidence type="ECO:0000256" key="2">
    <source>
        <dbReference type="ARBA" id="ARBA00022475"/>
    </source>
</evidence>
<protein>
    <submittedName>
        <fullName evidence="8">Phosphatidylinositol mannoside acyltransferase</fullName>
    </submittedName>
</protein>
<keyword evidence="6 8" id="KW-0012">Acyltransferase</keyword>
<evidence type="ECO:0000256" key="1">
    <source>
        <dbReference type="ARBA" id="ARBA00004533"/>
    </source>
</evidence>
<keyword evidence="4" id="KW-0808">Transferase</keyword>
<keyword evidence="5" id="KW-0472">Membrane</keyword>
<dbReference type="AlphaFoldDB" id="A0A9X1NJU7"/>
<accession>A0A9X1NJU7</accession>
<feature type="compositionally biased region" description="Basic and acidic residues" evidence="7">
    <location>
        <begin position="306"/>
        <end position="322"/>
    </location>
</feature>